<dbReference type="SUPFAM" id="SSF56672">
    <property type="entry name" value="DNA/RNA polymerases"/>
    <property type="match status" value="1"/>
</dbReference>
<evidence type="ECO:0000259" key="1">
    <source>
        <dbReference type="Pfam" id="PF17919"/>
    </source>
</evidence>
<dbReference type="AlphaFoldDB" id="A0AAV3Z4Y5"/>
<comment type="caution">
    <text evidence="2">The sequence shown here is derived from an EMBL/GenBank/DDBJ whole genome shotgun (WGS) entry which is preliminary data.</text>
</comment>
<dbReference type="InterPro" id="IPR021109">
    <property type="entry name" value="Peptidase_aspartic_dom_sf"/>
</dbReference>
<feature type="domain" description="Reverse transcriptase/retrotransposon-derived protein RNase H-like" evidence="1">
    <location>
        <begin position="300"/>
        <end position="374"/>
    </location>
</feature>
<accession>A0AAV3Z4Y5</accession>
<reference evidence="2 3" key="1">
    <citation type="journal article" date="2021" name="Elife">
        <title>Chloroplast acquisition without the gene transfer in kleptoplastic sea slugs, Plakobranchus ocellatus.</title>
        <authorList>
            <person name="Maeda T."/>
            <person name="Takahashi S."/>
            <person name="Yoshida T."/>
            <person name="Shimamura S."/>
            <person name="Takaki Y."/>
            <person name="Nagai Y."/>
            <person name="Toyoda A."/>
            <person name="Suzuki Y."/>
            <person name="Arimoto A."/>
            <person name="Ishii H."/>
            <person name="Satoh N."/>
            <person name="Nishiyama T."/>
            <person name="Hasebe M."/>
            <person name="Maruyama T."/>
            <person name="Minagawa J."/>
            <person name="Obokata J."/>
            <person name="Shigenobu S."/>
        </authorList>
    </citation>
    <scope>NUCLEOTIDE SEQUENCE [LARGE SCALE GENOMIC DNA]</scope>
</reference>
<proteinExistence type="predicted"/>
<dbReference type="EMBL" id="BLXT01001916">
    <property type="protein sequence ID" value="GFN89078.1"/>
    <property type="molecule type" value="Genomic_DNA"/>
</dbReference>
<gene>
    <name evidence="2" type="ORF">PoB_001558400</name>
</gene>
<protein>
    <submittedName>
        <fullName evidence="2">Pol polyprotein</fullName>
    </submittedName>
</protein>
<dbReference type="Pfam" id="PF17919">
    <property type="entry name" value="RT_RNaseH_2"/>
    <property type="match status" value="1"/>
</dbReference>
<keyword evidence="3" id="KW-1185">Reference proteome</keyword>
<dbReference type="InterPro" id="IPR043502">
    <property type="entry name" value="DNA/RNA_pol_sf"/>
</dbReference>
<sequence>MGRAVGECPVVQFDLLGVRLKAVVDTGSQVSNVTESYYLQHVEPRGRKMKRDLRPRLTAANGVELPYTGYLVATITIAKQVILERVFLVIKDPPRGTKRHCLLGMKVLKEITGWEGLWRAQGPDLVAQKLAVGGQGGKYARLAEDVSVPALSVTTGSATGFNPAFVGDLAVEPMEYPTKTIMAVPCVTEARNGRFSMSLLNAGEERIVLRRRTVVGILGDAEIVPPNIDLQVSSCDIEVYALSSRLHVPQEPDKAPLIEDMLPNNLPHEEKTALHTNSCVNEQLPRTHRKGKPVSSSSYWDKECQVAFNNLESALTRASVLGYADFSLPFQLEVDASFEGLGAILTQEQPQGRKVIAYASRSFCPNERNMNNYKSFKFGTSWVEVGCNRKVLRLPARGRMHRCNRQRSSESSTDSQIRSY</sequence>
<organism evidence="2 3">
    <name type="scientific">Plakobranchus ocellatus</name>
    <dbReference type="NCBI Taxonomy" id="259542"/>
    <lineage>
        <taxon>Eukaryota</taxon>
        <taxon>Metazoa</taxon>
        <taxon>Spiralia</taxon>
        <taxon>Lophotrochozoa</taxon>
        <taxon>Mollusca</taxon>
        <taxon>Gastropoda</taxon>
        <taxon>Heterobranchia</taxon>
        <taxon>Euthyneura</taxon>
        <taxon>Panpulmonata</taxon>
        <taxon>Sacoglossa</taxon>
        <taxon>Placobranchoidea</taxon>
        <taxon>Plakobranchidae</taxon>
        <taxon>Plakobranchus</taxon>
    </lineage>
</organism>
<evidence type="ECO:0000313" key="3">
    <source>
        <dbReference type="Proteomes" id="UP000735302"/>
    </source>
</evidence>
<evidence type="ECO:0000313" key="2">
    <source>
        <dbReference type="EMBL" id="GFN89078.1"/>
    </source>
</evidence>
<dbReference type="Gene3D" id="2.40.70.10">
    <property type="entry name" value="Acid Proteases"/>
    <property type="match status" value="1"/>
</dbReference>
<dbReference type="PANTHER" id="PTHR34072:SF49">
    <property type="entry name" value="RIBONUCLEASE H"/>
    <property type="match status" value="1"/>
</dbReference>
<name>A0AAV3Z4Y5_9GAST</name>
<dbReference type="Proteomes" id="UP000735302">
    <property type="component" value="Unassembled WGS sequence"/>
</dbReference>
<dbReference type="InterPro" id="IPR041577">
    <property type="entry name" value="RT_RNaseH_2"/>
</dbReference>
<dbReference type="Gene3D" id="3.10.20.370">
    <property type="match status" value="1"/>
</dbReference>
<dbReference type="SUPFAM" id="SSF50630">
    <property type="entry name" value="Acid proteases"/>
    <property type="match status" value="1"/>
</dbReference>
<dbReference type="PANTHER" id="PTHR34072">
    <property type="entry name" value="ENZYMATIC POLYPROTEIN-RELATED"/>
    <property type="match status" value="1"/>
</dbReference>